<feature type="transmembrane region" description="Helical" evidence="15">
    <location>
        <begin position="690"/>
        <end position="710"/>
    </location>
</feature>
<dbReference type="InterPro" id="IPR025875">
    <property type="entry name" value="Leu-rich_rpt_4"/>
</dbReference>
<evidence type="ECO:0000313" key="17">
    <source>
        <dbReference type="EMBL" id="KAJ4835230.1"/>
    </source>
</evidence>
<feature type="non-terminal residue" evidence="17">
    <location>
        <position position="920"/>
    </location>
</feature>
<keyword evidence="11 15" id="KW-1133">Transmembrane helix</keyword>
<dbReference type="InterPro" id="IPR003591">
    <property type="entry name" value="Leu-rich_rpt_typical-subtyp"/>
</dbReference>
<evidence type="ECO:0000256" key="6">
    <source>
        <dbReference type="ARBA" id="ARBA00022512"/>
    </source>
</evidence>
<keyword evidence="13" id="KW-0325">Glycoprotein</keyword>
<dbReference type="GO" id="GO:0005886">
    <property type="term" value="C:plasma membrane"/>
    <property type="evidence" value="ECO:0007669"/>
    <property type="project" value="UniProtKB-SubCell"/>
</dbReference>
<sequence length="920" mass="102602">VVFAVSGFIPSLCCPQSQKDALLQFKSLLFAKYDSSDLDSWNSSSSDCCQWKRVTCGANTTSKQVSCLDPSQNIKTRERKDWDSWFSLKMTIPGYAVGLLCTISGFYVPGFFRIPPRKRPRISIRQLREALLQFKSLIFPKYDSSDLNSWNSSSSDCCQWKRVTCSGTNVAPKQVIGLSLNFVGASYFPSDALSPLFLLRSLVHLDVSSNDIEGNSPGVGLANLTALVKLDMSANKFNGSLPGDLFSLSKLEFLDLTDNMIKGHIPNDICNLSKLASLYLNDNHFYGAIHPSLQKLENLKTLHLGGNKLTGEIPTWLFNFTSLTKLNVGGNNLIWKDQRVAPNSMLSLLSLRSCNISGEIPIWLSNQTNLNVLDLSDHNLVGTYPQWLAESKATTISLSGNFPSFHPASLLAYVGLGLNKFVGALPQSLENLKSLYYLDLGDNNFTGEIPPIFSRFSVLRVLNLRNNSLQSPLDRFPNAGYIQVLDLSYNFFTGKIPAGLGTFSTFVGGQFSVVDIINEHLMLLELQYPNLDLVSKHRKYRYGVKFLELVSLLDLSNNQLSGKIPESLGYATSLRLLNVSYNILTGGIPTTLGNIRVLETLNLSHNSLSREIPPNFGELYSLSVLDLSNNNLTGPIPTGHQFDTFQVESFANNSGLCGSPIKVSCDEPSLETRPKENKDWERWFSWKMAIPGYAVGLLCIVSGFYAFGFFRIPPRKRRRISFRQLKDALLQFKSLLFPEYDSSDLASWNSSSSDCCQWERVTCNSFNAASKQVPFSHAINLLHLKLKLCKQHWTVSCPEPSLETKPKESKDWDSWFSWKMAILGYAVGLLCTFSGFYVSGNESFANNSGLCGIQVGISCEPSQNTKLKESKDWDSWFSWKMAVSGYPVGLLCTISGLYLSGFFRIPPQKERLRISIRQLA</sequence>
<comment type="similarity">
    <text evidence="4">Belongs to the RLP family.</text>
</comment>
<dbReference type="PANTHER" id="PTHR48065">
    <property type="entry name" value="OS10G0469600 PROTEIN"/>
    <property type="match status" value="1"/>
</dbReference>
<dbReference type="InterPro" id="IPR032675">
    <property type="entry name" value="LRR_dom_sf"/>
</dbReference>
<feature type="non-terminal residue" evidence="17">
    <location>
        <position position="1"/>
    </location>
</feature>
<dbReference type="InterPro" id="IPR001611">
    <property type="entry name" value="Leu-rich_rpt"/>
</dbReference>
<evidence type="ECO:0000256" key="10">
    <source>
        <dbReference type="ARBA" id="ARBA00022737"/>
    </source>
</evidence>
<accession>A0A9Q0JC05</accession>
<evidence type="ECO:0000256" key="7">
    <source>
        <dbReference type="ARBA" id="ARBA00022614"/>
    </source>
</evidence>
<dbReference type="PRINTS" id="PR00019">
    <property type="entry name" value="LEURICHRPT"/>
</dbReference>
<feature type="domain" description="Leucine-rich repeat-containing N-terminal plant-type" evidence="16">
    <location>
        <begin position="128"/>
        <end position="166"/>
    </location>
</feature>
<dbReference type="Gene3D" id="3.80.10.10">
    <property type="entry name" value="Ribonuclease Inhibitor"/>
    <property type="match status" value="5"/>
</dbReference>
<evidence type="ECO:0000256" key="5">
    <source>
        <dbReference type="ARBA" id="ARBA00022475"/>
    </source>
</evidence>
<keyword evidence="6" id="KW-0964">Secreted</keyword>
<name>A0A9Q0JC05_9ROSI</name>
<feature type="domain" description="Leucine-rich repeat-containing N-terminal plant-type" evidence="16">
    <location>
        <begin position="726"/>
        <end position="764"/>
    </location>
</feature>
<reference evidence="17" key="2">
    <citation type="journal article" date="2023" name="Plants (Basel)">
        <title>Annotation of the Turnera subulata (Passifloraceae) Draft Genome Reveals the S-Locus Evolved after the Divergence of Turneroideae from Passifloroideae in a Stepwise Manner.</title>
        <authorList>
            <person name="Henning P.M."/>
            <person name="Roalson E.H."/>
            <person name="Mir W."/>
            <person name="McCubbin A.G."/>
            <person name="Shore J.S."/>
        </authorList>
    </citation>
    <scope>NUCLEOTIDE SEQUENCE</scope>
    <source>
        <strain evidence="17">F60SS</strain>
    </source>
</reference>
<dbReference type="OrthoDB" id="442066at2759"/>
<keyword evidence="10" id="KW-0677">Repeat</keyword>
<dbReference type="FunFam" id="3.80.10.10:FF:000400">
    <property type="entry name" value="Nuclear pore complex protein NUP107"/>
    <property type="match status" value="1"/>
</dbReference>
<reference evidence="17" key="1">
    <citation type="submission" date="2022-02" db="EMBL/GenBank/DDBJ databases">
        <authorList>
            <person name="Henning P.M."/>
            <person name="McCubbin A.G."/>
            <person name="Shore J.S."/>
        </authorList>
    </citation>
    <scope>NUCLEOTIDE SEQUENCE</scope>
    <source>
        <strain evidence="17">F60SS</strain>
        <tissue evidence="17">Leaves</tissue>
    </source>
</reference>
<dbReference type="Pfam" id="PF12799">
    <property type="entry name" value="LRR_4"/>
    <property type="match status" value="1"/>
</dbReference>
<evidence type="ECO:0000256" key="11">
    <source>
        <dbReference type="ARBA" id="ARBA00022989"/>
    </source>
</evidence>
<keyword evidence="8 15" id="KW-0812">Transmembrane</keyword>
<evidence type="ECO:0000256" key="13">
    <source>
        <dbReference type="ARBA" id="ARBA00023180"/>
    </source>
</evidence>
<dbReference type="EMBL" id="JAKUCV010004483">
    <property type="protein sequence ID" value="KAJ4835230.1"/>
    <property type="molecule type" value="Genomic_DNA"/>
</dbReference>
<dbReference type="Proteomes" id="UP001141552">
    <property type="component" value="Unassembled WGS sequence"/>
</dbReference>
<dbReference type="Pfam" id="PF00560">
    <property type="entry name" value="LRR_1"/>
    <property type="match status" value="8"/>
</dbReference>
<evidence type="ECO:0000256" key="3">
    <source>
        <dbReference type="ARBA" id="ARBA00004479"/>
    </source>
</evidence>
<keyword evidence="7" id="KW-0433">Leucine-rich repeat</keyword>
<evidence type="ECO:0000256" key="8">
    <source>
        <dbReference type="ARBA" id="ARBA00022692"/>
    </source>
</evidence>
<comment type="caution">
    <text evidence="17">The sequence shown here is derived from an EMBL/GenBank/DDBJ whole genome shotgun (WGS) entry which is preliminary data.</text>
</comment>
<dbReference type="PANTHER" id="PTHR48065:SF23">
    <property type="entry name" value="LEUCINE-RICH REPEAT-CONTAINING N-TERMINAL PLANT-TYPE DOMAIN-CONTAINING PROTEIN"/>
    <property type="match status" value="1"/>
</dbReference>
<dbReference type="SMART" id="SM00369">
    <property type="entry name" value="LRR_TYP"/>
    <property type="match status" value="7"/>
</dbReference>
<evidence type="ECO:0000256" key="14">
    <source>
        <dbReference type="ARBA" id="ARBA00038043"/>
    </source>
</evidence>
<organism evidence="17 18">
    <name type="scientific">Turnera subulata</name>
    <dbReference type="NCBI Taxonomy" id="218843"/>
    <lineage>
        <taxon>Eukaryota</taxon>
        <taxon>Viridiplantae</taxon>
        <taxon>Streptophyta</taxon>
        <taxon>Embryophyta</taxon>
        <taxon>Tracheophyta</taxon>
        <taxon>Spermatophyta</taxon>
        <taxon>Magnoliopsida</taxon>
        <taxon>eudicotyledons</taxon>
        <taxon>Gunneridae</taxon>
        <taxon>Pentapetalae</taxon>
        <taxon>rosids</taxon>
        <taxon>fabids</taxon>
        <taxon>Malpighiales</taxon>
        <taxon>Passifloraceae</taxon>
        <taxon>Turnera</taxon>
    </lineage>
</organism>
<comment type="similarity">
    <text evidence="14">Belongs to the polygalacturonase-inhibiting protein family.</text>
</comment>
<evidence type="ECO:0000313" key="18">
    <source>
        <dbReference type="Proteomes" id="UP001141552"/>
    </source>
</evidence>
<evidence type="ECO:0000256" key="15">
    <source>
        <dbReference type="SAM" id="Phobius"/>
    </source>
</evidence>
<dbReference type="SUPFAM" id="SSF52058">
    <property type="entry name" value="L domain-like"/>
    <property type="match status" value="1"/>
</dbReference>
<evidence type="ECO:0000256" key="2">
    <source>
        <dbReference type="ARBA" id="ARBA00004236"/>
    </source>
</evidence>
<evidence type="ECO:0000259" key="16">
    <source>
        <dbReference type="Pfam" id="PF08263"/>
    </source>
</evidence>
<evidence type="ECO:0000256" key="12">
    <source>
        <dbReference type="ARBA" id="ARBA00023136"/>
    </source>
</evidence>
<keyword evidence="5" id="KW-1003">Cell membrane</keyword>
<keyword evidence="9" id="KW-0732">Signal</keyword>
<feature type="domain" description="Leucine-rich repeat-containing N-terminal plant-type" evidence="16">
    <location>
        <begin position="16"/>
        <end position="56"/>
    </location>
</feature>
<dbReference type="AlphaFoldDB" id="A0A9Q0JC05"/>
<dbReference type="InterPro" id="IPR013210">
    <property type="entry name" value="LRR_N_plant-typ"/>
</dbReference>
<evidence type="ECO:0000256" key="4">
    <source>
        <dbReference type="ARBA" id="ARBA00009592"/>
    </source>
</evidence>
<feature type="transmembrane region" description="Helical" evidence="15">
    <location>
        <begin position="815"/>
        <end position="838"/>
    </location>
</feature>
<dbReference type="FunFam" id="3.80.10.10:FF:000213">
    <property type="entry name" value="Tyrosine-sulfated glycopeptide receptor 1"/>
    <property type="match status" value="1"/>
</dbReference>
<keyword evidence="18" id="KW-1185">Reference proteome</keyword>
<keyword evidence="12 15" id="KW-0472">Membrane</keyword>
<keyword evidence="6" id="KW-0134">Cell wall</keyword>
<protein>
    <recommendedName>
        <fullName evidence="16">Leucine-rich repeat-containing N-terminal plant-type domain-containing protein</fullName>
    </recommendedName>
</protein>
<comment type="subcellular location">
    <subcellularLocation>
        <location evidence="2">Cell membrane</location>
    </subcellularLocation>
    <subcellularLocation>
        <location evidence="3">Membrane</location>
        <topology evidence="3">Single-pass type I membrane protein</topology>
    </subcellularLocation>
    <subcellularLocation>
        <location evidence="1">Secreted</location>
        <location evidence="1">Cell wall</location>
    </subcellularLocation>
</comment>
<feature type="transmembrane region" description="Helical" evidence="15">
    <location>
        <begin position="883"/>
        <end position="903"/>
    </location>
</feature>
<proteinExistence type="inferred from homology"/>
<evidence type="ECO:0000256" key="1">
    <source>
        <dbReference type="ARBA" id="ARBA00004191"/>
    </source>
</evidence>
<dbReference type="Pfam" id="PF08263">
    <property type="entry name" value="LRRNT_2"/>
    <property type="match status" value="3"/>
</dbReference>
<gene>
    <name evidence="17" type="ORF">Tsubulata_046734</name>
</gene>
<evidence type="ECO:0000256" key="9">
    <source>
        <dbReference type="ARBA" id="ARBA00022729"/>
    </source>
</evidence>